<dbReference type="Proteomes" id="UP000322159">
    <property type="component" value="Chromosome"/>
</dbReference>
<protein>
    <submittedName>
        <fullName evidence="6">TIGR03364 family FAD-dependent oxidoreductase</fullName>
    </submittedName>
</protein>
<comment type="similarity">
    <text evidence="2">Belongs to the DadA oxidoreductase family.</text>
</comment>
<sequence length="359" mass="38366">MDRFDLAVVGAGIVGLGHAAAAVERGLSVVVVDRATAITGSTVRNFGHIGTGVQAGRALEYAERAREVWLRLAERAGFWVREAGTLVVARHEDELALLEESGIGELLTASQVAERAPVVGALGGMLRPRDLQVDPREAGPAIARHLAERGVEFRWRTTAFGAETGVLHTSRGDIRAEAIVVAVNVDVDQLYPEIAEEHAVVRCGLDMLLTDGVGLGLPLLTGSSLLRYSAFAGTPSAAAVRARFAAEEPELLERDVNQMYTERPDGTLVVGDTHYRGTAVPPFQDERAFALLERLGAEIFGRELRVRERWQGVYASAPEDFLRVAPADGVRVVAVTTGIGMTTGLGLGDSVITELWGAS</sequence>
<dbReference type="PANTHER" id="PTHR13847">
    <property type="entry name" value="SARCOSINE DEHYDROGENASE-RELATED"/>
    <property type="match status" value="1"/>
</dbReference>
<keyword evidence="3" id="KW-0285">Flavoprotein</keyword>
<dbReference type="EMBL" id="CP043504">
    <property type="protein sequence ID" value="QEO09141.1"/>
    <property type="molecule type" value="Genomic_DNA"/>
</dbReference>
<organism evidence="6 7">
    <name type="scientific">Protaetiibacter larvae</name>
    <dbReference type="NCBI Taxonomy" id="2592654"/>
    <lineage>
        <taxon>Bacteria</taxon>
        <taxon>Bacillati</taxon>
        <taxon>Actinomycetota</taxon>
        <taxon>Actinomycetes</taxon>
        <taxon>Micrococcales</taxon>
        <taxon>Microbacteriaceae</taxon>
        <taxon>Protaetiibacter</taxon>
    </lineage>
</organism>
<comment type="cofactor">
    <cofactor evidence="1">
        <name>FAD</name>
        <dbReference type="ChEBI" id="CHEBI:57692"/>
    </cofactor>
</comment>
<feature type="domain" description="FAD dependent oxidoreductase" evidence="5">
    <location>
        <begin position="5"/>
        <end position="349"/>
    </location>
</feature>
<name>A0A5C1Y5S7_9MICO</name>
<dbReference type="AlphaFoldDB" id="A0A5C1Y5S7"/>
<dbReference type="InterPro" id="IPR017741">
    <property type="entry name" value="FAD-dependent_OxRdtase_HpnW"/>
</dbReference>
<dbReference type="RefSeq" id="WP_149324571.1">
    <property type="nucleotide sequence ID" value="NZ_CP043504.1"/>
</dbReference>
<evidence type="ECO:0000256" key="4">
    <source>
        <dbReference type="ARBA" id="ARBA00023002"/>
    </source>
</evidence>
<dbReference type="InterPro" id="IPR036188">
    <property type="entry name" value="FAD/NAD-bd_sf"/>
</dbReference>
<dbReference type="NCBIfam" id="TIGR03364">
    <property type="entry name" value="HpnW_proposed"/>
    <property type="match status" value="1"/>
</dbReference>
<evidence type="ECO:0000259" key="5">
    <source>
        <dbReference type="Pfam" id="PF01266"/>
    </source>
</evidence>
<dbReference type="InterPro" id="IPR006076">
    <property type="entry name" value="FAD-dep_OxRdtase"/>
</dbReference>
<evidence type="ECO:0000313" key="6">
    <source>
        <dbReference type="EMBL" id="QEO09141.1"/>
    </source>
</evidence>
<dbReference type="Pfam" id="PF01266">
    <property type="entry name" value="DAO"/>
    <property type="match status" value="1"/>
</dbReference>
<dbReference type="Gene3D" id="3.30.9.10">
    <property type="entry name" value="D-Amino Acid Oxidase, subunit A, domain 2"/>
    <property type="match status" value="1"/>
</dbReference>
<dbReference type="KEGG" id="lyk:FLP23_03375"/>
<evidence type="ECO:0000256" key="1">
    <source>
        <dbReference type="ARBA" id="ARBA00001974"/>
    </source>
</evidence>
<dbReference type="Gene3D" id="3.50.50.60">
    <property type="entry name" value="FAD/NAD(P)-binding domain"/>
    <property type="match status" value="1"/>
</dbReference>
<evidence type="ECO:0000256" key="2">
    <source>
        <dbReference type="ARBA" id="ARBA00009410"/>
    </source>
</evidence>
<dbReference type="SUPFAM" id="SSF51905">
    <property type="entry name" value="FAD/NAD(P)-binding domain"/>
    <property type="match status" value="1"/>
</dbReference>
<dbReference type="GO" id="GO:0005737">
    <property type="term" value="C:cytoplasm"/>
    <property type="evidence" value="ECO:0007669"/>
    <property type="project" value="TreeGrafter"/>
</dbReference>
<keyword evidence="4" id="KW-0560">Oxidoreductase</keyword>
<evidence type="ECO:0000313" key="7">
    <source>
        <dbReference type="Proteomes" id="UP000322159"/>
    </source>
</evidence>
<reference evidence="6 7" key="1">
    <citation type="submission" date="2019-09" db="EMBL/GenBank/DDBJ databases">
        <title>Genome sequencing of strain KACC 19322.</title>
        <authorList>
            <person name="Heo J."/>
            <person name="Kim S.-J."/>
            <person name="Kim J.-S."/>
            <person name="Hong S.-B."/>
            <person name="Kwon S.-W."/>
        </authorList>
    </citation>
    <scope>NUCLEOTIDE SEQUENCE [LARGE SCALE GENOMIC DNA]</scope>
    <source>
        <strain evidence="6 7">KACC 19322</strain>
    </source>
</reference>
<dbReference type="PANTHER" id="PTHR13847:SF286">
    <property type="entry name" value="D-AMINO ACID DEHYDROGENASE"/>
    <property type="match status" value="1"/>
</dbReference>
<dbReference type="OrthoDB" id="9799943at2"/>
<keyword evidence="7" id="KW-1185">Reference proteome</keyword>
<accession>A0A5C1Y5S7</accession>
<evidence type="ECO:0000256" key="3">
    <source>
        <dbReference type="ARBA" id="ARBA00022630"/>
    </source>
</evidence>
<gene>
    <name evidence="6" type="ORF">FLP23_03375</name>
</gene>
<dbReference type="GO" id="GO:0016491">
    <property type="term" value="F:oxidoreductase activity"/>
    <property type="evidence" value="ECO:0007669"/>
    <property type="project" value="UniProtKB-KW"/>
</dbReference>
<proteinExistence type="inferred from homology"/>